<dbReference type="InterPro" id="IPR036390">
    <property type="entry name" value="WH_DNA-bd_sf"/>
</dbReference>
<dbReference type="AlphaFoldDB" id="A0A382T9L0"/>
<protein>
    <recommendedName>
        <fullName evidence="2">HTH iclR-type domain-containing protein</fullName>
    </recommendedName>
</protein>
<dbReference type="EMBL" id="UINC01134478">
    <property type="protein sequence ID" value="SVD18048.1"/>
    <property type="molecule type" value="Genomic_DNA"/>
</dbReference>
<feature type="non-terminal residue" evidence="1">
    <location>
        <position position="1"/>
    </location>
</feature>
<sequence length="117" mass="13303">VIVLLQISQPVRSIIDNEKKKIYLQVLSDHFCLTIISDIINNPKTAVDISRNTKIPISTVYRRLQFLQENKLLKITGGIGKDGKYFLYQSRIKGFSTVFNGKSLEITVTSNLNFTIL</sequence>
<gene>
    <name evidence="1" type="ORF">METZ01_LOCUS370902</name>
</gene>
<evidence type="ECO:0008006" key="2">
    <source>
        <dbReference type="Google" id="ProtNLM"/>
    </source>
</evidence>
<name>A0A382T9L0_9ZZZZ</name>
<organism evidence="1">
    <name type="scientific">marine metagenome</name>
    <dbReference type="NCBI Taxonomy" id="408172"/>
    <lineage>
        <taxon>unclassified sequences</taxon>
        <taxon>metagenomes</taxon>
        <taxon>ecological metagenomes</taxon>
    </lineage>
</organism>
<reference evidence="1" key="1">
    <citation type="submission" date="2018-05" db="EMBL/GenBank/DDBJ databases">
        <authorList>
            <person name="Lanie J.A."/>
            <person name="Ng W.-L."/>
            <person name="Kazmierczak K.M."/>
            <person name="Andrzejewski T.M."/>
            <person name="Davidsen T.M."/>
            <person name="Wayne K.J."/>
            <person name="Tettelin H."/>
            <person name="Glass J.I."/>
            <person name="Rusch D."/>
            <person name="Podicherti R."/>
            <person name="Tsui H.-C.T."/>
            <person name="Winkler M.E."/>
        </authorList>
    </citation>
    <scope>NUCLEOTIDE SEQUENCE</scope>
</reference>
<accession>A0A382T9L0</accession>
<dbReference type="InterPro" id="IPR036388">
    <property type="entry name" value="WH-like_DNA-bd_sf"/>
</dbReference>
<dbReference type="SUPFAM" id="SSF46785">
    <property type="entry name" value="Winged helix' DNA-binding domain"/>
    <property type="match status" value="1"/>
</dbReference>
<evidence type="ECO:0000313" key="1">
    <source>
        <dbReference type="EMBL" id="SVD18048.1"/>
    </source>
</evidence>
<proteinExistence type="predicted"/>
<dbReference type="Gene3D" id="1.10.10.10">
    <property type="entry name" value="Winged helix-like DNA-binding domain superfamily/Winged helix DNA-binding domain"/>
    <property type="match status" value="1"/>
</dbReference>